<dbReference type="EMBL" id="JAENGY010000658">
    <property type="protein sequence ID" value="KAG6958647.1"/>
    <property type="molecule type" value="Genomic_DNA"/>
</dbReference>
<reference evidence="2" key="1">
    <citation type="submission" date="2021-01" db="EMBL/GenBank/DDBJ databases">
        <title>Phytophthora aleatoria, a newly-described species from Pinus radiata is distinct from Phytophthora cactorum isolates based on comparative genomics.</title>
        <authorList>
            <person name="Mcdougal R."/>
            <person name="Panda P."/>
            <person name="Williams N."/>
            <person name="Studholme D.J."/>
        </authorList>
    </citation>
    <scope>NUCLEOTIDE SEQUENCE</scope>
    <source>
        <strain evidence="2">NZFS 4037</strain>
    </source>
</reference>
<evidence type="ECO:0000313" key="3">
    <source>
        <dbReference type="Proteomes" id="UP000709295"/>
    </source>
</evidence>
<feature type="compositionally biased region" description="Polar residues" evidence="1">
    <location>
        <begin position="17"/>
        <end position="29"/>
    </location>
</feature>
<gene>
    <name evidence="2" type="ORF">JG688_00010416</name>
</gene>
<name>A0A8J5M3C6_9STRA</name>
<sequence>MDVEMETEDEAVHANAEQENVKQARQPPTTDEVAIRLQHFVLKTVESSAGLEAGIKCNKTQAALAACRKVTDSLFQLMESKIPIDEPSACLSVSRNTAGRLAAILSDECGAGNIRDMCVGHLVSMLGKVLELADTLAGIPVALSDAVLRSTRLELKKYAENHSEDWLTKMENMCIICIDGRSR</sequence>
<dbReference type="Proteomes" id="UP000709295">
    <property type="component" value="Unassembled WGS sequence"/>
</dbReference>
<proteinExistence type="predicted"/>
<organism evidence="2 3">
    <name type="scientific">Phytophthora aleatoria</name>
    <dbReference type="NCBI Taxonomy" id="2496075"/>
    <lineage>
        <taxon>Eukaryota</taxon>
        <taxon>Sar</taxon>
        <taxon>Stramenopiles</taxon>
        <taxon>Oomycota</taxon>
        <taxon>Peronosporomycetes</taxon>
        <taxon>Peronosporales</taxon>
        <taxon>Peronosporaceae</taxon>
        <taxon>Phytophthora</taxon>
    </lineage>
</organism>
<keyword evidence="3" id="KW-1185">Reference proteome</keyword>
<dbReference type="AlphaFoldDB" id="A0A8J5M3C6"/>
<evidence type="ECO:0000256" key="1">
    <source>
        <dbReference type="SAM" id="MobiDB-lite"/>
    </source>
</evidence>
<accession>A0A8J5M3C6</accession>
<evidence type="ECO:0000313" key="2">
    <source>
        <dbReference type="EMBL" id="KAG6958647.1"/>
    </source>
</evidence>
<feature type="region of interest" description="Disordered" evidence="1">
    <location>
        <begin position="1"/>
        <end position="29"/>
    </location>
</feature>
<protein>
    <submittedName>
        <fullName evidence="2">Uncharacterized protein</fullName>
    </submittedName>
</protein>
<comment type="caution">
    <text evidence="2">The sequence shown here is derived from an EMBL/GenBank/DDBJ whole genome shotgun (WGS) entry which is preliminary data.</text>
</comment>